<dbReference type="InterPro" id="IPR024924">
    <property type="entry name" value="7-CO-7-deazaguanine_synth-like"/>
</dbReference>
<dbReference type="InterPro" id="IPR058240">
    <property type="entry name" value="rSAM_sf"/>
</dbReference>
<dbReference type="EMBL" id="FPIB01000024">
    <property type="protein sequence ID" value="SFV90827.1"/>
    <property type="molecule type" value="Genomic_DNA"/>
</dbReference>
<evidence type="ECO:0000256" key="2">
    <source>
        <dbReference type="ARBA" id="ARBA00023239"/>
    </source>
</evidence>
<keyword evidence="1" id="KW-0408">Iron</keyword>
<sequence>MQTKTLHSSLITHHYKTKGNPLFYLTEQFFSIQGEGKYAGTPSYFLRTGGCNLSCPGFGAVYEVNGERKKGCDTYFAVDSAFAKQWQKTEESASLIDKLRNDFNEIGYLPDVVITGGEPLMYHTDSVFYEVLSWLIDQGIRITFETNATIKIDFKKYPAYRSCIFALSLKLANSGEPKEKRINPEALKVIAAHTKDSFLKFTIDAASIQNSVIEEIEEVRAILPGLDVYCMPVGESRETIWHNDREVFAFCMQHNFHYSDRLHIRVFDTTQGV</sequence>
<name>A0A1W1EAE2_9ZZZZ</name>
<dbReference type="SUPFAM" id="SSF102114">
    <property type="entry name" value="Radical SAM enzymes"/>
    <property type="match status" value="1"/>
</dbReference>
<reference evidence="3" key="1">
    <citation type="submission" date="2016-10" db="EMBL/GenBank/DDBJ databases">
        <authorList>
            <person name="de Groot N.N."/>
        </authorList>
    </citation>
    <scope>NUCLEOTIDE SEQUENCE</scope>
</reference>
<keyword evidence="1" id="KW-0411">Iron-sulfur</keyword>
<evidence type="ECO:0000313" key="3">
    <source>
        <dbReference type="EMBL" id="SFV90827.1"/>
    </source>
</evidence>
<evidence type="ECO:0000256" key="1">
    <source>
        <dbReference type="ARBA" id="ARBA00022485"/>
    </source>
</evidence>
<dbReference type="GO" id="GO:0016829">
    <property type="term" value="F:lyase activity"/>
    <property type="evidence" value="ECO:0007669"/>
    <property type="project" value="UniProtKB-KW"/>
</dbReference>
<dbReference type="Gene3D" id="3.20.20.70">
    <property type="entry name" value="Aldolase class I"/>
    <property type="match status" value="1"/>
</dbReference>
<protein>
    <submittedName>
        <fullName evidence="3">Queuosine Biosynthesis QueE Radical SAM</fullName>
    </submittedName>
</protein>
<gene>
    <name evidence="3" type="ORF">MNB_SV-4-404</name>
</gene>
<dbReference type="PANTHER" id="PTHR42836">
    <property type="entry name" value="7-CARBOXY-7-DEAZAGUANINE SYNTHASE"/>
    <property type="match status" value="1"/>
</dbReference>
<dbReference type="PANTHER" id="PTHR42836:SF1">
    <property type="entry name" value="7-CARBOXY-7-DEAZAGUANINE SYNTHASE"/>
    <property type="match status" value="1"/>
</dbReference>
<proteinExistence type="inferred from homology"/>
<keyword evidence="1" id="KW-0479">Metal-binding</keyword>
<dbReference type="InterPro" id="IPR013785">
    <property type="entry name" value="Aldolase_TIM"/>
</dbReference>
<keyword evidence="2" id="KW-0456">Lyase</keyword>
<dbReference type="AlphaFoldDB" id="A0A1W1EAE2"/>
<organism evidence="3">
    <name type="scientific">hydrothermal vent metagenome</name>
    <dbReference type="NCBI Taxonomy" id="652676"/>
    <lineage>
        <taxon>unclassified sequences</taxon>
        <taxon>metagenomes</taxon>
        <taxon>ecological metagenomes</taxon>
    </lineage>
</organism>
<dbReference type="GO" id="GO:0051539">
    <property type="term" value="F:4 iron, 4 sulfur cluster binding"/>
    <property type="evidence" value="ECO:0007669"/>
    <property type="project" value="UniProtKB-KW"/>
</dbReference>
<accession>A0A1W1EAE2</accession>
<dbReference type="HAMAP" id="MF_00917">
    <property type="entry name" value="QueE"/>
    <property type="match status" value="1"/>
</dbReference>
<keyword evidence="1" id="KW-0004">4Fe-4S</keyword>